<dbReference type="PANTHER" id="PTHR21666:SF270">
    <property type="entry name" value="MUREIN HYDROLASE ACTIVATOR ENVC"/>
    <property type="match status" value="1"/>
</dbReference>
<dbReference type="InterPro" id="IPR016047">
    <property type="entry name" value="M23ase_b-sheet_dom"/>
</dbReference>
<evidence type="ECO:0000313" key="4">
    <source>
        <dbReference type="Proteomes" id="UP000235162"/>
    </source>
</evidence>
<keyword evidence="4" id="KW-1185">Reference proteome</keyword>
<protein>
    <recommendedName>
        <fullName evidence="2">M23ase beta-sheet core domain-containing protein</fullName>
    </recommendedName>
</protein>
<organism evidence="3 4">
    <name type="scientific">Halioglobus japonicus</name>
    <dbReference type="NCBI Taxonomy" id="930805"/>
    <lineage>
        <taxon>Bacteria</taxon>
        <taxon>Pseudomonadati</taxon>
        <taxon>Pseudomonadota</taxon>
        <taxon>Gammaproteobacteria</taxon>
        <taxon>Cellvibrionales</taxon>
        <taxon>Halieaceae</taxon>
        <taxon>Halioglobus</taxon>
    </lineage>
</organism>
<dbReference type="EMBL" id="PKUR01000003">
    <property type="protein sequence ID" value="PLW85392.1"/>
    <property type="molecule type" value="Genomic_DNA"/>
</dbReference>
<evidence type="ECO:0000313" key="3">
    <source>
        <dbReference type="EMBL" id="PLW85392.1"/>
    </source>
</evidence>
<proteinExistence type="predicted"/>
<dbReference type="Proteomes" id="UP000235162">
    <property type="component" value="Unassembled WGS sequence"/>
</dbReference>
<dbReference type="CDD" id="cd12797">
    <property type="entry name" value="M23_peptidase"/>
    <property type="match status" value="1"/>
</dbReference>
<dbReference type="GO" id="GO:0004222">
    <property type="term" value="F:metalloendopeptidase activity"/>
    <property type="evidence" value="ECO:0007669"/>
    <property type="project" value="TreeGrafter"/>
</dbReference>
<dbReference type="Gene3D" id="6.10.250.3150">
    <property type="match status" value="1"/>
</dbReference>
<dbReference type="RefSeq" id="WP_084198201.1">
    <property type="nucleotide sequence ID" value="NZ_BMYL01000003.1"/>
</dbReference>
<evidence type="ECO:0000259" key="2">
    <source>
        <dbReference type="Pfam" id="PF01551"/>
    </source>
</evidence>
<dbReference type="InterPro" id="IPR050570">
    <property type="entry name" value="Cell_wall_metabolism_enzyme"/>
</dbReference>
<sequence>MKELKADISRINREISSANSRRNKLQSQLREAELEQARIQKALDGTQADIRKQEAQLDALRAEQQTLRSALDEQQSRIAVELRTAWQMGQQGQLKVLLNQESPDTVARVMGYYRYFFRARNELLEEYRQTLEQLAANEAKIDTTIATLEQRSSELTRQQERLVAAQATRQQAVNQLNTSIADKGTQLKKLEQDQQELQQLIDAIEKAVVNLEVPENYQAFKAARGKMPWPVSGRASHRFGNARNQGKMKWQGVKIPGKAGTEVKAIHHGRVVYADWLRGMGLLLIIDHGDGYMSLYAHNQTLLREVGEWVTAGTAISTLGDSGGLERPALYFEIRHNGKPTNPAKWCRR</sequence>
<dbReference type="AlphaFoldDB" id="A0AAP8MCQ0"/>
<name>A0AAP8MCQ0_9GAMM</name>
<dbReference type="PANTHER" id="PTHR21666">
    <property type="entry name" value="PEPTIDASE-RELATED"/>
    <property type="match status" value="1"/>
</dbReference>
<dbReference type="Pfam" id="PF01551">
    <property type="entry name" value="Peptidase_M23"/>
    <property type="match status" value="1"/>
</dbReference>
<feature type="domain" description="M23ase beta-sheet core" evidence="2">
    <location>
        <begin position="250"/>
        <end position="343"/>
    </location>
</feature>
<dbReference type="Gene3D" id="2.70.70.10">
    <property type="entry name" value="Glucose Permease (Domain IIA)"/>
    <property type="match status" value="1"/>
</dbReference>
<comment type="caution">
    <text evidence="3">The sequence shown here is derived from an EMBL/GenBank/DDBJ whole genome shotgun (WGS) entry which is preliminary data.</text>
</comment>
<reference evidence="3 4" key="1">
    <citation type="submission" date="2018-01" db="EMBL/GenBank/DDBJ databases">
        <title>The draft genome sequence of Halioglobus japonicus S1-36.</title>
        <authorList>
            <person name="Du Z.-J."/>
            <person name="Shi M.-J."/>
        </authorList>
    </citation>
    <scope>NUCLEOTIDE SEQUENCE [LARGE SCALE GENOMIC DNA]</scope>
    <source>
        <strain evidence="3 4">S1-36</strain>
    </source>
</reference>
<evidence type="ECO:0000256" key="1">
    <source>
        <dbReference type="SAM" id="Coils"/>
    </source>
</evidence>
<keyword evidence="1" id="KW-0175">Coiled coil</keyword>
<gene>
    <name evidence="3" type="ORF">C0029_12230</name>
</gene>
<feature type="coiled-coil region" evidence="1">
    <location>
        <begin position="1"/>
        <end position="77"/>
    </location>
</feature>
<feature type="coiled-coil region" evidence="1">
    <location>
        <begin position="117"/>
        <end position="210"/>
    </location>
</feature>
<dbReference type="FunFam" id="2.70.70.10:FF:000003">
    <property type="entry name" value="Murein hydrolase activator EnvC"/>
    <property type="match status" value="1"/>
</dbReference>
<dbReference type="SUPFAM" id="SSF51261">
    <property type="entry name" value="Duplicated hybrid motif"/>
    <property type="match status" value="1"/>
</dbReference>
<accession>A0AAP8MCQ0</accession>
<dbReference type="InterPro" id="IPR011055">
    <property type="entry name" value="Dup_hybrid_motif"/>
</dbReference>